<evidence type="ECO:0000313" key="1">
    <source>
        <dbReference type="EMBL" id="AZW19146.1"/>
    </source>
</evidence>
<dbReference type="RefSeq" id="WP_043223588.1">
    <property type="nucleotide sequence ID" value="NZ_CP012077.1"/>
</dbReference>
<proteinExistence type="predicted"/>
<reference evidence="2" key="1">
    <citation type="submission" date="2017-10" db="EMBL/GenBank/DDBJ databases">
        <title>Whole genome sequencing of various Bordetella species.</title>
        <authorList>
            <person name="Weigand M.R."/>
            <person name="Loparev V."/>
            <person name="Peng Y."/>
            <person name="Bowden K.E."/>
            <person name="Tondella M.L."/>
            <person name="Williams M.M."/>
        </authorList>
    </citation>
    <scope>NUCLEOTIDE SEQUENCE [LARGE SCALE GENOMIC DNA]</scope>
    <source>
        <strain evidence="2">H720</strain>
    </source>
</reference>
<accession>A0AAN1RZT7</accession>
<dbReference type="CDD" id="cd08054">
    <property type="entry name" value="gp6"/>
    <property type="match status" value="1"/>
</dbReference>
<dbReference type="EMBL" id="CP024172">
    <property type="protein sequence ID" value="AZW19146.1"/>
    <property type="molecule type" value="Genomic_DNA"/>
</dbReference>
<name>A0AAN1RZT7_9BORD</name>
<dbReference type="Proteomes" id="UP000282741">
    <property type="component" value="Chromosome"/>
</dbReference>
<evidence type="ECO:0000313" key="2">
    <source>
        <dbReference type="Proteomes" id="UP000282741"/>
    </source>
</evidence>
<organism evidence="1 2">
    <name type="scientific">Bordetella hinzii</name>
    <dbReference type="NCBI Taxonomy" id="103855"/>
    <lineage>
        <taxon>Bacteria</taxon>
        <taxon>Pseudomonadati</taxon>
        <taxon>Pseudomonadota</taxon>
        <taxon>Betaproteobacteria</taxon>
        <taxon>Burkholderiales</taxon>
        <taxon>Alcaligenaceae</taxon>
        <taxon>Bordetella</taxon>
    </lineage>
</organism>
<protein>
    <submittedName>
        <fullName evidence="1">Phage gp6-like head-tail connector protein</fullName>
    </submittedName>
</protein>
<dbReference type="AlphaFoldDB" id="A0AAN1RZT7"/>
<dbReference type="Gene3D" id="1.10.3230.30">
    <property type="entry name" value="Phage gp6-like head-tail connector protein"/>
    <property type="match status" value="1"/>
</dbReference>
<gene>
    <name evidence="1" type="ORF">CS347_21485</name>
</gene>
<sequence>MSLVSIEEARMHLRVDSSDDDPWFVTWIPAVESAVFTWLKDSWRAYEPSGDVDSAGNPIPAEDSNGDPIPSYAVKAAVLVELAQQYRYRDGSDAGAVPAHWGHGYVLGAGATSLLSGLRKSTVR</sequence>